<comment type="caution">
    <text evidence="1">The sequence shown here is derived from an EMBL/GenBank/DDBJ whole genome shotgun (WGS) entry which is preliminary data.</text>
</comment>
<evidence type="ECO:0000313" key="2">
    <source>
        <dbReference type="Proteomes" id="UP001153148"/>
    </source>
</evidence>
<dbReference type="PANTHER" id="PTHR28608">
    <property type="entry name" value="INTEGRATOR COMPLEX SUBUNIT 2"/>
    <property type="match status" value="1"/>
</dbReference>
<keyword evidence="2" id="KW-1185">Reference proteome</keyword>
<accession>A0ABN7PIV5</accession>
<protein>
    <submittedName>
        <fullName evidence="1">Uncharacterized protein</fullName>
    </submittedName>
</protein>
<sequence length="131" mass="14532">VVTSHAVKVPVTVNLNANIPGFLPVHCIHQLLKSRAFTKHKVPIKDWIYSQICSSVAPLHPVLPALVEVYVNSMLVPSSKVPQEHTNTPISEDEMRSVFQTSASQSQGSVLPSLTSQLLLLYYILLYDDVR</sequence>
<feature type="non-terminal residue" evidence="1">
    <location>
        <position position="131"/>
    </location>
</feature>
<feature type="non-terminal residue" evidence="1">
    <location>
        <position position="1"/>
    </location>
</feature>
<evidence type="ECO:0000313" key="1">
    <source>
        <dbReference type="EMBL" id="CAG2065494.1"/>
    </source>
</evidence>
<organism evidence="1 2">
    <name type="scientific">Timema podura</name>
    <name type="common">Walking stick</name>
    <dbReference type="NCBI Taxonomy" id="61482"/>
    <lineage>
        <taxon>Eukaryota</taxon>
        <taxon>Metazoa</taxon>
        <taxon>Ecdysozoa</taxon>
        <taxon>Arthropoda</taxon>
        <taxon>Hexapoda</taxon>
        <taxon>Insecta</taxon>
        <taxon>Pterygota</taxon>
        <taxon>Neoptera</taxon>
        <taxon>Polyneoptera</taxon>
        <taxon>Phasmatodea</taxon>
        <taxon>Timematodea</taxon>
        <taxon>Timematoidea</taxon>
        <taxon>Timematidae</taxon>
        <taxon>Timema</taxon>
    </lineage>
</organism>
<dbReference type="EMBL" id="CAJPIN010043598">
    <property type="protein sequence ID" value="CAG2065494.1"/>
    <property type="molecule type" value="Genomic_DNA"/>
</dbReference>
<dbReference type="PANTHER" id="PTHR28608:SF1">
    <property type="entry name" value="INTEGRATOR COMPLEX SUBUNIT 2"/>
    <property type="match status" value="1"/>
</dbReference>
<dbReference type="InterPro" id="IPR029321">
    <property type="entry name" value="INTS2"/>
</dbReference>
<dbReference type="Pfam" id="PF14750">
    <property type="entry name" value="INTS2"/>
    <property type="match status" value="1"/>
</dbReference>
<reference evidence="1" key="1">
    <citation type="submission" date="2021-03" db="EMBL/GenBank/DDBJ databases">
        <authorList>
            <person name="Tran Van P."/>
        </authorList>
    </citation>
    <scope>NUCLEOTIDE SEQUENCE</scope>
</reference>
<dbReference type="Proteomes" id="UP001153148">
    <property type="component" value="Unassembled WGS sequence"/>
</dbReference>
<gene>
    <name evidence="1" type="ORF">TPAB3V08_LOCUS12438</name>
</gene>
<proteinExistence type="predicted"/>
<name>A0ABN7PIV5_TIMPD</name>